<feature type="transmembrane region" description="Helical" evidence="6">
    <location>
        <begin position="40"/>
        <end position="61"/>
    </location>
</feature>
<comment type="subcellular location">
    <subcellularLocation>
        <location evidence="1">Cell membrane</location>
        <topology evidence="1">Multi-pass membrane protein</topology>
    </subcellularLocation>
</comment>
<proteinExistence type="predicted"/>
<dbReference type="Pfam" id="PF06271">
    <property type="entry name" value="RDD"/>
    <property type="match status" value="1"/>
</dbReference>
<gene>
    <name evidence="8" type="ORF">LX97_03329</name>
</gene>
<dbReference type="InterPro" id="IPR051791">
    <property type="entry name" value="Pra-immunoreactive"/>
</dbReference>
<evidence type="ECO:0000256" key="4">
    <source>
        <dbReference type="ARBA" id="ARBA00022989"/>
    </source>
</evidence>
<evidence type="ECO:0000256" key="2">
    <source>
        <dbReference type="ARBA" id="ARBA00022475"/>
    </source>
</evidence>
<feature type="transmembrane region" description="Helical" evidence="6">
    <location>
        <begin position="12"/>
        <end position="34"/>
    </location>
</feature>
<comment type="caution">
    <text evidence="8">The sequence shown here is derived from an EMBL/GenBank/DDBJ whole genome shotgun (WGS) entry which is preliminary data.</text>
</comment>
<keyword evidence="2" id="KW-1003">Cell membrane</keyword>
<name>A0ABX5PU47_9FLAO</name>
<protein>
    <submittedName>
        <fullName evidence="8">RDD family membrane protein YckC</fullName>
    </submittedName>
</protein>
<evidence type="ECO:0000256" key="3">
    <source>
        <dbReference type="ARBA" id="ARBA00022692"/>
    </source>
</evidence>
<keyword evidence="4 6" id="KW-1133">Transmembrane helix</keyword>
<organism evidence="8 9">
    <name type="scientific">Nonlabens dokdonensis</name>
    <dbReference type="NCBI Taxonomy" id="328515"/>
    <lineage>
        <taxon>Bacteria</taxon>
        <taxon>Pseudomonadati</taxon>
        <taxon>Bacteroidota</taxon>
        <taxon>Flavobacteriia</taxon>
        <taxon>Flavobacteriales</taxon>
        <taxon>Flavobacteriaceae</taxon>
        <taxon>Nonlabens</taxon>
    </lineage>
</organism>
<dbReference type="Proteomes" id="UP000248584">
    <property type="component" value="Unassembled WGS sequence"/>
</dbReference>
<accession>A0ABX5PU47</accession>
<reference evidence="8 9" key="1">
    <citation type="submission" date="2018-06" db="EMBL/GenBank/DDBJ databases">
        <title>Genomic Encyclopedia of Archaeal and Bacterial Type Strains, Phase II (KMG-II): from individual species to whole genera.</title>
        <authorList>
            <person name="Goeker M."/>
        </authorList>
    </citation>
    <scope>NUCLEOTIDE SEQUENCE [LARGE SCALE GENOMIC DNA]</scope>
    <source>
        <strain evidence="8 9">DSM 17205</strain>
    </source>
</reference>
<dbReference type="InterPro" id="IPR010432">
    <property type="entry name" value="RDD"/>
</dbReference>
<evidence type="ECO:0000313" key="9">
    <source>
        <dbReference type="Proteomes" id="UP000248584"/>
    </source>
</evidence>
<evidence type="ECO:0000256" key="1">
    <source>
        <dbReference type="ARBA" id="ARBA00004651"/>
    </source>
</evidence>
<sequence>MEYASLSDRIKALVIDQIILIVTMFMTSEVLGNFENVPTYLRFILFVSYFFLYEPVSIAFFKGTIGQQFINIRVENEKGNAVNFFAAVLRMIIKYSLGWISLLTVHGDSRKQAIHDNLVNSLVLRN</sequence>
<evidence type="ECO:0000256" key="5">
    <source>
        <dbReference type="ARBA" id="ARBA00023136"/>
    </source>
</evidence>
<keyword evidence="3 6" id="KW-0812">Transmembrane</keyword>
<dbReference type="EMBL" id="QKZR01000008">
    <property type="protein sequence ID" value="PZX36864.1"/>
    <property type="molecule type" value="Genomic_DNA"/>
</dbReference>
<keyword evidence="9" id="KW-1185">Reference proteome</keyword>
<dbReference type="RefSeq" id="WP_041567046.1">
    <property type="nucleotide sequence ID" value="NZ_QKZR01000008.1"/>
</dbReference>
<keyword evidence="5 6" id="KW-0472">Membrane</keyword>
<evidence type="ECO:0000313" key="8">
    <source>
        <dbReference type="EMBL" id="PZX36864.1"/>
    </source>
</evidence>
<feature type="transmembrane region" description="Helical" evidence="6">
    <location>
        <begin position="82"/>
        <end position="102"/>
    </location>
</feature>
<dbReference type="PANTHER" id="PTHR36115">
    <property type="entry name" value="PROLINE-RICH ANTIGEN HOMOLOG-RELATED"/>
    <property type="match status" value="1"/>
</dbReference>
<evidence type="ECO:0000259" key="7">
    <source>
        <dbReference type="Pfam" id="PF06271"/>
    </source>
</evidence>
<evidence type="ECO:0000256" key="6">
    <source>
        <dbReference type="SAM" id="Phobius"/>
    </source>
</evidence>
<feature type="domain" description="RDD" evidence="7">
    <location>
        <begin position="3"/>
        <end position="118"/>
    </location>
</feature>